<dbReference type="AlphaFoldDB" id="A0A7S3FA31"/>
<accession>A0A7S3FA31</accession>
<proteinExistence type="predicted"/>
<reference evidence="1" key="1">
    <citation type="submission" date="2021-01" db="EMBL/GenBank/DDBJ databases">
        <authorList>
            <person name="Corre E."/>
            <person name="Pelletier E."/>
            <person name="Niang G."/>
            <person name="Scheremetjew M."/>
            <person name="Finn R."/>
            <person name="Kale V."/>
            <person name="Holt S."/>
            <person name="Cochrane G."/>
            <person name="Meng A."/>
            <person name="Brown T."/>
            <person name="Cohen L."/>
        </authorList>
    </citation>
    <scope>NUCLEOTIDE SEQUENCE</scope>
    <source>
        <strain evidence="1">CCMP281</strain>
    </source>
</reference>
<name>A0A7S3FA31_9EUKA</name>
<sequence length="117" mass="12961">MHKPGPPSHIAKMASTNKQNGCLQVQHQLSTSPYHANASSRSHIGHIHAHLRPWPSRLTQSSPGYAQTPCLPPYFGRHLGQRAEEQLLAAMLAQFGHRLPPALLPRHELVESRSQTS</sequence>
<protein>
    <submittedName>
        <fullName evidence="1">Uncharacterized protein</fullName>
    </submittedName>
</protein>
<evidence type="ECO:0000313" key="1">
    <source>
        <dbReference type="EMBL" id="CAE0135942.1"/>
    </source>
</evidence>
<organism evidence="1">
    <name type="scientific">Haptolina ericina</name>
    <dbReference type="NCBI Taxonomy" id="156174"/>
    <lineage>
        <taxon>Eukaryota</taxon>
        <taxon>Haptista</taxon>
        <taxon>Haptophyta</taxon>
        <taxon>Prymnesiophyceae</taxon>
        <taxon>Prymnesiales</taxon>
        <taxon>Prymnesiaceae</taxon>
        <taxon>Haptolina</taxon>
    </lineage>
</organism>
<gene>
    <name evidence="1" type="ORF">HERI1096_LOCUS30987</name>
</gene>
<dbReference type="EMBL" id="HBHX01056177">
    <property type="protein sequence ID" value="CAE0135942.1"/>
    <property type="molecule type" value="Transcribed_RNA"/>
</dbReference>